<gene>
    <name evidence="1" type="ORF">JWS13_04430</name>
</gene>
<dbReference type="RefSeq" id="WP_206004632.1">
    <property type="nucleotide sequence ID" value="NZ_CP070617.1"/>
</dbReference>
<proteinExistence type="predicted"/>
<dbReference type="InterPro" id="IPR027417">
    <property type="entry name" value="P-loop_NTPase"/>
</dbReference>
<dbReference type="EMBL" id="CP070617">
    <property type="protein sequence ID" value="QSE87868.1"/>
    <property type="molecule type" value="Genomic_DNA"/>
</dbReference>
<accession>A0A974VYC9</accession>
<dbReference type="InterPro" id="IPR008868">
    <property type="entry name" value="TniB"/>
</dbReference>
<dbReference type="SUPFAM" id="SSF52540">
    <property type="entry name" value="P-loop containing nucleoside triphosphate hydrolases"/>
    <property type="match status" value="1"/>
</dbReference>
<dbReference type="Pfam" id="PF05621">
    <property type="entry name" value="TniB"/>
    <property type="match status" value="1"/>
</dbReference>
<reference evidence="1 2" key="2">
    <citation type="journal article" date="2022" name="Arch. Microbiol.">
        <title>Rhodococcus pseudokoreensis sp. nov. isolated from the rhizosphere of young M26 apple rootstocks.</title>
        <authorList>
            <person name="Kampfer P."/>
            <person name="Glaeser S.P."/>
            <person name="Blom J."/>
            <person name="Wolf J."/>
            <person name="Benning S."/>
            <person name="Schloter M."/>
            <person name="Neumann-Schaal M."/>
        </authorList>
    </citation>
    <scope>NUCLEOTIDE SEQUENCE [LARGE SCALE GENOMIC DNA]</scope>
    <source>
        <strain evidence="1 2">R79</strain>
    </source>
</reference>
<reference evidence="1 2" key="1">
    <citation type="journal article" date="2021" name="Microbiol. Resour. Announc.">
        <title>Complete Genome Sequences of Two Rhodococcus sp. Strains with Large and Linear Chromosomes, Isolated from Apple Rhizosphere.</title>
        <authorList>
            <person name="Benning S."/>
            <person name="Brugnone N."/>
            <person name="Siani R."/>
            <person name="Kublik S."/>
            <person name="Schloter M."/>
            <person name="Rad V."/>
        </authorList>
    </citation>
    <scope>NUCLEOTIDE SEQUENCE [LARGE SCALE GENOMIC DNA]</scope>
    <source>
        <strain evidence="1 2">R79</strain>
    </source>
</reference>
<sequence length="367" mass="41109">MTIALIRQHLQDYAPLGNVALSRKEGWRDFADAPSLVAPQVLTHRQLRALSADDAEVYNHFRQLWHANLGPIRTPQLTALHEQLSTVVDSNLQFGDKAKGAVAIDAYPGLGKTTSVLAFAKAFHRREIRIKGTRTRDGHQRWPVCRVGLTGNTGLKEFNRAMLEFYAHPGSTRGTSADLSRRALDCVTSCETRLLVVDDLHFLRMHATSGVEISNHFKYIANEFPVTVVFVGVKLAERGLFAEAQTARRTTLVGMRPFVIDTDTGRREWRTMLLAIEQGLVLADKYPGMLADDLSDYLFTRSTGHIGSLMVLINRGCHRAIATGRERLDADVLDTVSNDEDAETARRELQAALDARRITTRPTRRRR</sequence>
<geneLocation type="plasmid" evidence="1 2">
    <name>unnamed2</name>
</geneLocation>
<evidence type="ECO:0000313" key="2">
    <source>
        <dbReference type="Proteomes" id="UP000662986"/>
    </source>
</evidence>
<dbReference type="Proteomes" id="UP000662986">
    <property type="component" value="Plasmid unnamed2"/>
</dbReference>
<evidence type="ECO:0000313" key="1">
    <source>
        <dbReference type="EMBL" id="QSE87868.1"/>
    </source>
</evidence>
<keyword evidence="2" id="KW-1185">Reference proteome</keyword>
<organism evidence="1 2">
    <name type="scientific">Rhodococcus pseudokoreensis</name>
    <dbReference type="NCBI Taxonomy" id="2811421"/>
    <lineage>
        <taxon>Bacteria</taxon>
        <taxon>Bacillati</taxon>
        <taxon>Actinomycetota</taxon>
        <taxon>Actinomycetes</taxon>
        <taxon>Mycobacteriales</taxon>
        <taxon>Nocardiaceae</taxon>
        <taxon>Rhodococcus</taxon>
    </lineage>
</organism>
<keyword evidence="1" id="KW-0614">Plasmid</keyword>
<protein>
    <submittedName>
        <fullName evidence="1">AAA family ATPase</fullName>
    </submittedName>
</protein>
<name>A0A974VYC9_9NOCA</name>